<sequence length="119" mass="12937">MRYGANLLCGGCWSSLYCMPASLAVSCSSMQCRNSNLMLGNVTVQQSSAGCNVTSCSYGGYVNGTIMTTLSTYLQPRCPGKCLINDIHISENEIDHSWGHEILLGYGKFNIFGKMLFIS</sequence>
<keyword evidence="1" id="KW-0732">Signal</keyword>
<dbReference type="AlphaFoldDB" id="A0A5N5NM48"/>
<evidence type="ECO:0000313" key="2">
    <source>
        <dbReference type="EMBL" id="KAB5568604.1"/>
    </source>
</evidence>
<reference evidence="3" key="1">
    <citation type="journal article" date="2019" name="Gigascience">
        <title>De novo genome assembly of the endangered Acer yangbiense, a plant species with extremely small populations endemic to Yunnan Province, China.</title>
        <authorList>
            <person name="Yang J."/>
            <person name="Wariss H.M."/>
            <person name="Tao L."/>
            <person name="Zhang R."/>
            <person name="Yun Q."/>
            <person name="Hollingsworth P."/>
            <person name="Dao Z."/>
            <person name="Luo G."/>
            <person name="Guo H."/>
            <person name="Ma Y."/>
            <person name="Sun W."/>
        </authorList>
    </citation>
    <scope>NUCLEOTIDE SEQUENCE [LARGE SCALE GENOMIC DNA]</scope>
    <source>
        <strain evidence="3">cv. br00</strain>
    </source>
</reference>
<evidence type="ECO:0000313" key="3">
    <source>
        <dbReference type="Proteomes" id="UP000326939"/>
    </source>
</evidence>
<accession>A0A5N5NM48</accession>
<evidence type="ECO:0000256" key="1">
    <source>
        <dbReference type="SAM" id="SignalP"/>
    </source>
</evidence>
<gene>
    <name evidence="2" type="ORF">DKX38_002397</name>
</gene>
<comment type="caution">
    <text evidence="2">The sequence shown here is derived from an EMBL/GenBank/DDBJ whole genome shotgun (WGS) entry which is preliminary data.</text>
</comment>
<protein>
    <submittedName>
        <fullName evidence="2">Uncharacterized protein</fullName>
    </submittedName>
</protein>
<dbReference type="PROSITE" id="PS51257">
    <property type="entry name" value="PROKAR_LIPOPROTEIN"/>
    <property type="match status" value="1"/>
</dbReference>
<keyword evidence="3" id="KW-1185">Reference proteome</keyword>
<dbReference type="EMBL" id="VDCV01000002">
    <property type="protein sequence ID" value="KAB5568604.1"/>
    <property type="molecule type" value="Genomic_DNA"/>
</dbReference>
<name>A0A5N5NM48_9ROSI</name>
<feature type="signal peptide" evidence="1">
    <location>
        <begin position="1"/>
        <end position="24"/>
    </location>
</feature>
<organism evidence="2 3">
    <name type="scientific">Salix brachista</name>
    <dbReference type="NCBI Taxonomy" id="2182728"/>
    <lineage>
        <taxon>Eukaryota</taxon>
        <taxon>Viridiplantae</taxon>
        <taxon>Streptophyta</taxon>
        <taxon>Embryophyta</taxon>
        <taxon>Tracheophyta</taxon>
        <taxon>Spermatophyta</taxon>
        <taxon>Magnoliopsida</taxon>
        <taxon>eudicotyledons</taxon>
        <taxon>Gunneridae</taxon>
        <taxon>Pentapetalae</taxon>
        <taxon>rosids</taxon>
        <taxon>fabids</taxon>
        <taxon>Malpighiales</taxon>
        <taxon>Salicaceae</taxon>
        <taxon>Saliceae</taxon>
        <taxon>Salix</taxon>
    </lineage>
</organism>
<feature type="chain" id="PRO_5024289826" evidence="1">
    <location>
        <begin position="25"/>
        <end position="119"/>
    </location>
</feature>
<proteinExistence type="predicted"/>
<dbReference type="Proteomes" id="UP000326939">
    <property type="component" value="Chromosome 2"/>
</dbReference>